<dbReference type="Pfam" id="PF05598">
    <property type="entry name" value="DUF772"/>
    <property type="match status" value="1"/>
</dbReference>
<name>A0ABW0RF16_9BACL</name>
<protein>
    <submittedName>
        <fullName evidence="2">Transposase</fullName>
    </submittedName>
</protein>
<feature type="non-terminal residue" evidence="2">
    <location>
        <position position="159"/>
    </location>
</feature>
<dbReference type="InterPro" id="IPR008490">
    <property type="entry name" value="Transposase_InsH_N"/>
</dbReference>
<proteinExistence type="predicted"/>
<sequence length="159" mass="18171">MTIVKQISLFDIHQLLEMESSHRYDAIFSVIDIQPIFQLFSKKTLKGAPRELNYGAMIQSLIIRIVERIPTIKDLVKRLVHDPLFRFDCGFLVSDVVPSESSYSRMIQVISESDVLEKMNDTLIKTAMLEGFLNDEHVAIDASHFEARDAFTPSEKKAP</sequence>
<comment type="caution">
    <text evidence="2">The sequence shown here is derived from an EMBL/GenBank/DDBJ whole genome shotgun (WGS) entry which is preliminary data.</text>
</comment>
<gene>
    <name evidence="2" type="ORF">ACFPOH_06515</name>
</gene>
<keyword evidence="3" id="KW-1185">Reference proteome</keyword>
<feature type="domain" description="Transposase InsH N-terminal" evidence="1">
    <location>
        <begin position="20"/>
        <end position="107"/>
    </location>
</feature>
<accession>A0ABW0RF16</accession>
<dbReference type="Proteomes" id="UP001595978">
    <property type="component" value="Unassembled WGS sequence"/>
</dbReference>
<evidence type="ECO:0000313" key="2">
    <source>
        <dbReference type="EMBL" id="MFC5541432.1"/>
    </source>
</evidence>
<reference evidence="3" key="1">
    <citation type="journal article" date="2019" name="Int. J. Syst. Evol. Microbiol.">
        <title>The Global Catalogue of Microorganisms (GCM) 10K type strain sequencing project: providing services to taxonomists for standard genome sequencing and annotation.</title>
        <authorList>
            <consortium name="The Broad Institute Genomics Platform"/>
            <consortium name="The Broad Institute Genome Sequencing Center for Infectious Disease"/>
            <person name="Wu L."/>
            <person name="Ma J."/>
        </authorList>
    </citation>
    <scope>NUCLEOTIDE SEQUENCE [LARGE SCALE GENOMIC DNA]</scope>
    <source>
        <strain evidence="3">CCUG 56331</strain>
    </source>
</reference>
<evidence type="ECO:0000259" key="1">
    <source>
        <dbReference type="Pfam" id="PF05598"/>
    </source>
</evidence>
<dbReference type="RefSeq" id="WP_390309106.1">
    <property type="nucleotide sequence ID" value="NZ_JBHSNQ010000053.1"/>
</dbReference>
<evidence type="ECO:0000313" key="3">
    <source>
        <dbReference type="Proteomes" id="UP001595978"/>
    </source>
</evidence>
<dbReference type="EMBL" id="JBHSNQ010000053">
    <property type="protein sequence ID" value="MFC5541432.1"/>
    <property type="molecule type" value="Genomic_DNA"/>
</dbReference>
<organism evidence="2 3">
    <name type="scientific">Ureibacillus suwonensis</name>
    <dbReference type="NCBI Taxonomy" id="313007"/>
    <lineage>
        <taxon>Bacteria</taxon>
        <taxon>Bacillati</taxon>
        <taxon>Bacillota</taxon>
        <taxon>Bacilli</taxon>
        <taxon>Bacillales</taxon>
        <taxon>Caryophanaceae</taxon>
        <taxon>Ureibacillus</taxon>
    </lineage>
</organism>